<evidence type="ECO:0000313" key="2">
    <source>
        <dbReference type="EMBL" id="KAH3837576.1"/>
    </source>
</evidence>
<feature type="chain" id="PRO_5038460476" evidence="1">
    <location>
        <begin position="21"/>
        <end position="64"/>
    </location>
</feature>
<keyword evidence="1" id="KW-0732">Signal</keyword>
<sequence length="64" mass="7216">MASYFTCIIVFLVCCSQTASDRIYVHAIVCEASSMILARPDGKYLDVTGQYMAAFEEDTYARLY</sequence>
<reference evidence="2" key="1">
    <citation type="journal article" date="2019" name="bioRxiv">
        <title>The Genome of the Zebra Mussel, Dreissena polymorpha: A Resource for Invasive Species Research.</title>
        <authorList>
            <person name="McCartney M.A."/>
            <person name="Auch B."/>
            <person name="Kono T."/>
            <person name="Mallez S."/>
            <person name="Zhang Y."/>
            <person name="Obille A."/>
            <person name="Becker A."/>
            <person name="Abrahante J.E."/>
            <person name="Garbe J."/>
            <person name="Badalamenti J.P."/>
            <person name="Herman A."/>
            <person name="Mangelson H."/>
            <person name="Liachko I."/>
            <person name="Sullivan S."/>
            <person name="Sone E.D."/>
            <person name="Koren S."/>
            <person name="Silverstein K.A.T."/>
            <person name="Beckman K.B."/>
            <person name="Gohl D.M."/>
        </authorList>
    </citation>
    <scope>NUCLEOTIDE SEQUENCE</scope>
    <source>
        <strain evidence="2">Duluth1</strain>
        <tissue evidence="2">Whole animal</tissue>
    </source>
</reference>
<accession>A0A9D4KDD7</accession>
<dbReference type="Proteomes" id="UP000828390">
    <property type="component" value="Unassembled WGS sequence"/>
</dbReference>
<evidence type="ECO:0000313" key="3">
    <source>
        <dbReference type="Proteomes" id="UP000828390"/>
    </source>
</evidence>
<dbReference type="EMBL" id="JAIWYP010000004">
    <property type="protein sequence ID" value="KAH3837576.1"/>
    <property type="molecule type" value="Genomic_DNA"/>
</dbReference>
<feature type="signal peptide" evidence="1">
    <location>
        <begin position="1"/>
        <end position="20"/>
    </location>
</feature>
<comment type="caution">
    <text evidence="2">The sequence shown here is derived from an EMBL/GenBank/DDBJ whole genome shotgun (WGS) entry which is preliminary data.</text>
</comment>
<evidence type="ECO:0000256" key="1">
    <source>
        <dbReference type="SAM" id="SignalP"/>
    </source>
</evidence>
<proteinExistence type="predicted"/>
<reference evidence="2" key="2">
    <citation type="submission" date="2020-11" db="EMBL/GenBank/DDBJ databases">
        <authorList>
            <person name="McCartney M.A."/>
            <person name="Auch B."/>
            <person name="Kono T."/>
            <person name="Mallez S."/>
            <person name="Becker A."/>
            <person name="Gohl D.M."/>
            <person name="Silverstein K.A.T."/>
            <person name="Koren S."/>
            <person name="Bechman K.B."/>
            <person name="Herman A."/>
            <person name="Abrahante J.E."/>
            <person name="Garbe J."/>
        </authorList>
    </citation>
    <scope>NUCLEOTIDE SEQUENCE</scope>
    <source>
        <strain evidence="2">Duluth1</strain>
        <tissue evidence="2">Whole animal</tissue>
    </source>
</reference>
<dbReference type="AlphaFoldDB" id="A0A9D4KDD7"/>
<name>A0A9D4KDD7_DREPO</name>
<keyword evidence="3" id="KW-1185">Reference proteome</keyword>
<protein>
    <submittedName>
        <fullName evidence="2">Uncharacterized protein</fullName>
    </submittedName>
</protein>
<gene>
    <name evidence="2" type="ORF">DPMN_110971</name>
</gene>
<organism evidence="2 3">
    <name type="scientific">Dreissena polymorpha</name>
    <name type="common">Zebra mussel</name>
    <name type="synonym">Mytilus polymorpha</name>
    <dbReference type="NCBI Taxonomy" id="45954"/>
    <lineage>
        <taxon>Eukaryota</taxon>
        <taxon>Metazoa</taxon>
        <taxon>Spiralia</taxon>
        <taxon>Lophotrochozoa</taxon>
        <taxon>Mollusca</taxon>
        <taxon>Bivalvia</taxon>
        <taxon>Autobranchia</taxon>
        <taxon>Heteroconchia</taxon>
        <taxon>Euheterodonta</taxon>
        <taxon>Imparidentia</taxon>
        <taxon>Neoheterodontei</taxon>
        <taxon>Myida</taxon>
        <taxon>Dreissenoidea</taxon>
        <taxon>Dreissenidae</taxon>
        <taxon>Dreissena</taxon>
    </lineage>
</organism>